<protein>
    <submittedName>
        <fullName evidence="1">Uncharacterized protein</fullName>
    </submittedName>
</protein>
<keyword evidence="2" id="KW-1185">Reference proteome</keyword>
<accession>A0A5B7IT67</accession>
<sequence length="77" mass="8888">MVEGLSFFGTGSLSRDRFVNYVVHDILAWKSLNQTKDFVSLVRRQVEGFSEKYKEFKNITEWYVACVVCCAGLNVEE</sequence>
<dbReference type="EMBL" id="VSRR010066577">
    <property type="protein sequence ID" value="MPC84846.1"/>
    <property type="molecule type" value="Genomic_DNA"/>
</dbReference>
<dbReference type="OrthoDB" id="1890790at2759"/>
<evidence type="ECO:0000313" key="2">
    <source>
        <dbReference type="Proteomes" id="UP000324222"/>
    </source>
</evidence>
<name>A0A5B7IT67_PORTR</name>
<reference evidence="1 2" key="1">
    <citation type="submission" date="2019-05" db="EMBL/GenBank/DDBJ databases">
        <title>Another draft genome of Portunus trituberculatus and its Hox gene families provides insights of decapod evolution.</title>
        <authorList>
            <person name="Jeong J.-H."/>
            <person name="Song I."/>
            <person name="Kim S."/>
            <person name="Choi T."/>
            <person name="Kim D."/>
            <person name="Ryu S."/>
            <person name="Kim W."/>
        </authorList>
    </citation>
    <scope>NUCLEOTIDE SEQUENCE [LARGE SCALE GENOMIC DNA]</scope>
    <source>
        <tissue evidence="1">Muscle</tissue>
    </source>
</reference>
<comment type="caution">
    <text evidence="1">The sequence shown here is derived from an EMBL/GenBank/DDBJ whole genome shotgun (WGS) entry which is preliminary data.</text>
</comment>
<dbReference type="Proteomes" id="UP000324222">
    <property type="component" value="Unassembled WGS sequence"/>
</dbReference>
<gene>
    <name evidence="1" type="ORF">E2C01_079596</name>
</gene>
<evidence type="ECO:0000313" key="1">
    <source>
        <dbReference type="EMBL" id="MPC84846.1"/>
    </source>
</evidence>
<dbReference type="AlphaFoldDB" id="A0A5B7IT67"/>
<proteinExistence type="predicted"/>
<organism evidence="1 2">
    <name type="scientific">Portunus trituberculatus</name>
    <name type="common">Swimming crab</name>
    <name type="synonym">Neptunus trituberculatus</name>
    <dbReference type="NCBI Taxonomy" id="210409"/>
    <lineage>
        <taxon>Eukaryota</taxon>
        <taxon>Metazoa</taxon>
        <taxon>Ecdysozoa</taxon>
        <taxon>Arthropoda</taxon>
        <taxon>Crustacea</taxon>
        <taxon>Multicrustacea</taxon>
        <taxon>Malacostraca</taxon>
        <taxon>Eumalacostraca</taxon>
        <taxon>Eucarida</taxon>
        <taxon>Decapoda</taxon>
        <taxon>Pleocyemata</taxon>
        <taxon>Brachyura</taxon>
        <taxon>Eubrachyura</taxon>
        <taxon>Portunoidea</taxon>
        <taxon>Portunidae</taxon>
        <taxon>Portuninae</taxon>
        <taxon>Portunus</taxon>
    </lineage>
</organism>